<feature type="domain" description="Peptidase M13 N-terminal" evidence="9">
    <location>
        <begin position="54"/>
        <end position="429"/>
    </location>
</feature>
<evidence type="ECO:0000256" key="5">
    <source>
        <dbReference type="ARBA" id="ARBA00022801"/>
    </source>
</evidence>
<dbReference type="PROSITE" id="PS51257">
    <property type="entry name" value="PROKAR_LIPOPROTEIN"/>
    <property type="match status" value="1"/>
</dbReference>
<dbReference type="Pfam" id="PF05649">
    <property type="entry name" value="Peptidase_M13_N"/>
    <property type="match status" value="1"/>
</dbReference>
<dbReference type="InterPro" id="IPR008753">
    <property type="entry name" value="Peptidase_M13_N"/>
</dbReference>
<dbReference type="GO" id="GO:0005886">
    <property type="term" value="C:plasma membrane"/>
    <property type="evidence" value="ECO:0007669"/>
    <property type="project" value="TreeGrafter"/>
</dbReference>
<dbReference type="Gene3D" id="1.10.1380.10">
    <property type="entry name" value="Neutral endopeptidase , domain2"/>
    <property type="match status" value="1"/>
</dbReference>
<feature type="domain" description="Peptidase M13 C-terminal" evidence="8">
    <location>
        <begin position="485"/>
        <end position="686"/>
    </location>
</feature>
<keyword evidence="5 10" id="KW-0378">Hydrolase</keyword>
<keyword evidence="11" id="KW-1185">Reference proteome</keyword>
<comment type="cofactor">
    <cofactor evidence="1">
        <name>Zn(2+)</name>
        <dbReference type="ChEBI" id="CHEBI:29105"/>
    </cofactor>
</comment>
<dbReference type="InterPro" id="IPR018497">
    <property type="entry name" value="Peptidase_M13_C"/>
</dbReference>
<evidence type="ECO:0000256" key="2">
    <source>
        <dbReference type="ARBA" id="ARBA00007357"/>
    </source>
</evidence>
<dbReference type="PRINTS" id="PR00786">
    <property type="entry name" value="NEPRILYSIN"/>
</dbReference>
<reference evidence="10 11" key="1">
    <citation type="submission" date="2018-09" db="EMBL/GenBank/DDBJ databases">
        <authorList>
            <consortium name="Pathogen Informatics"/>
        </authorList>
    </citation>
    <scope>NUCLEOTIDE SEQUENCE [LARGE SCALE GENOMIC DNA]</scope>
    <source>
        <strain evidence="10 11">OH-22767</strain>
    </source>
</reference>
<dbReference type="InterPro" id="IPR024079">
    <property type="entry name" value="MetalloPept_cat_dom_sf"/>
</dbReference>
<accession>A0A383U372</accession>
<dbReference type="Gene3D" id="3.40.390.10">
    <property type="entry name" value="Collagenase (Catalytic Domain)"/>
    <property type="match status" value="1"/>
</dbReference>
<proteinExistence type="inferred from homology"/>
<dbReference type="GO" id="GO:0004222">
    <property type="term" value="F:metalloendopeptidase activity"/>
    <property type="evidence" value="ECO:0007669"/>
    <property type="project" value="InterPro"/>
</dbReference>
<dbReference type="PANTHER" id="PTHR11733:SF167">
    <property type="entry name" value="FI17812P1-RELATED"/>
    <property type="match status" value="1"/>
</dbReference>
<dbReference type="SUPFAM" id="SSF55486">
    <property type="entry name" value="Metalloproteases ('zincins'), catalytic domain"/>
    <property type="match status" value="1"/>
</dbReference>
<dbReference type="EC" id="3.4.24.-" evidence="10"/>
<dbReference type="CDD" id="cd08662">
    <property type="entry name" value="M13"/>
    <property type="match status" value="1"/>
</dbReference>
<dbReference type="EMBL" id="UNSC01000007">
    <property type="protein sequence ID" value="SZD73990.1"/>
    <property type="molecule type" value="Genomic_DNA"/>
</dbReference>
<evidence type="ECO:0000256" key="3">
    <source>
        <dbReference type="ARBA" id="ARBA00022670"/>
    </source>
</evidence>
<name>A0A383U372_9FLAO</name>
<dbReference type="InterPro" id="IPR042089">
    <property type="entry name" value="Peptidase_M13_dom_2"/>
</dbReference>
<dbReference type="Proteomes" id="UP000262142">
    <property type="component" value="Unassembled WGS sequence"/>
</dbReference>
<dbReference type="GO" id="GO:0016485">
    <property type="term" value="P:protein processing"/>
    <property type="evidence" value="ECO:0007669"/>
    <property type="project" value="TreeGrafter"/>
</dbReference>
<dbReference type="AlphaFoldDB" id="A0A383U372"/>
<evidence type="ECO:0000256" key="1">
    <source>
        <dbReference type="ARBA" id="ARBA00001947"/>
    </source>
</evidence>
<gene>
    <name evidence="10" type="primary">pepO</name>
    <name evidence="10" type="ORF">SAMEA104719789_01445</name>
</gene>
<evidence type="ECO:0000256" key="4">
    <source>
        <dbReference type="ARBA" id="ARBA00022723"/>
    </source>
</evidence>
<protein>
    <submittedName>
        <fullName evidence="10">Neutral endopeptidase</fullName>
        <ecNumber evidence="10">3.4.24.-</ecNumber>
    </submittedName>
</protein>
<dbReference type="GO" id="GO:0046872">
    <property type="term" value="F:metal ion binding"/>
    <property type="evidence" value="ECO:0007669"/>
    <property type="project" value="UniProtKB-KW"/>
</dbReference>
<evidence type="ECO:0000259" key="9">
    <source>
        <dbReference type="Pfam" id="PF05649"/>
    </source>
</evidence>
<keyword evidence="4" id="KW-0479">Metal-binding</keyword>
<dbReference type="PANTHER" id="PTHR11733">
    <property type="entry name" value="ZINC METALLOPROTEASE FAMILY M13 NEPRILYSIN-RELATED"/>
    <property type="match status" value="1"/>
</dbReference>
<dbReference type="PROSITE" id="PS51885">
    <property type="entry name" value="NEPRILYSIN"/>
    <property type="match status" value="1"/>
</dbReference>
<organism evidence="10 11">
    <name type="scientific">Candidatus Ornithobacterium hominis</name>
    <dbReference type="NCBI Taxonomy" id="2497989"/>
    <lineage>
        <taxon>Bacteria</taxon>
        <taxon>Pseudomonadati</taxon>
        <taxon>Bacteroidota</taxon>
        <taxon>Flavobacteriia</taxon>
        <taxon>Flavobacteriales</taxon>
        <taxon>Weeksellaceae</taxon>
        <taxon>Ornithobacterium</taxon>
    </lineage>
</organism>
<keyword evidence="3" id="KW-0645">Protease</keyword>
<keyword evidence="7" id="KW-0482">Metalloprotease</keyword>
<dbReference type="OrthoDB" id="9775677at2"/>
<dbReference type="InterPro" id="IPR000718">
    <property type="entry name" value="Peptidase_M13"/>
</dbReference>
<dbReference type="RefSeq" id="WP_119059653.1">
    <property type="nucleotide sequence ID" value="NZ_UNSC01000007.1"/>
</dbReference>
<keyword evidence="6" id="KW-0862">Zinc</keyword>
<evidence type="ECO:0000313" key="11">
    <source>
        <dbReference type="Proteomes" id="UP000262142"/>
    </source>
</evidence>
<evidence type="ECO:0000256" key="7">
    <source>
        <dbReference type="ARBA" id="ARBA00023049"/>
    </source>
</evidence>
<evidence type="ECO:0000256" key="6">
    <source>
        <dbReference type="ARBA" id="ARBA00022833"/>
    </source>
</evidence>
<comment type="similarity">
    <text evidence="2">Belongs to the peptidase M13 family.</text>
</comment>
<evidence type="ECO:0000259" key="8">
    <source>
        <dbReference type="Pfam" id="PF01431"/>
    </source>
</evidence>
<dbReference type="Pfam" id="PF01431">
    <property type="entry name" value="Peptidase_M13"/>
    <property type="match status" value="1"/>
</dbReference>
<evidence type="ECO:0000313" key="10">
    <source>
        <dbReference type="EMBL" id="SZD73990.1"/>
    </source>
</evidence>
<sequence length="690" mass="79315">MKKTILSLSILTTIASCANRPRTEIEADSKNISSTRMNTHTGINTEMMDLNIRPQDNFYDFVNGNWMKKTQIPSDHGRWGSFNELRESNDSISLEILNSVFNQQFKAGSEEQKVADLYKTFMNVEARNQMGLAPVQNLLKKIQGLKNLTEFKAFLLEQTPLENNPLYAFYVSPHMKNSQQNAVYLKTPYLGMNRDYYQKTDEGSQSKIKAYQNYLVKLFSLIQDENPENSAALVVNLEKQIAQKLLSFENLRDSEKKYNPIAFSSLNEVNTAIDLADFFKALKIQTPEVIIPEITYYRSLGEIISSQNLKALKKYLIAQNLNSNANYLSTDLEELNFNFYSKELKGIDEMRARDKRALSLVNSILGEAFGKLYVTEVFPPEAKVKAEEMVKYIKKSFRQHIHQLTWMSDETKVKALEKLDKFNVKIGYPNKWEDYSELKISNFSDGGSLYQNIQNAAQWSYQKDLKKIGKPVDKSKWFMPPQTVNAYYSPQFNEIVFPAAILQPPFYNFKADAAVNFGGMGAVIGHEISHGFDDSGAKYDGDGNLNNWWTPEDERKFNALGERLVQQFSAYQPFEGVFVNGKATLGENIADLGGLNVAYDALQLYYRDHKKPQQIDGFSPEQRFFISWATIWRTKNKDEALKNQIKTDFHAPGQYRAVGPLENMTTFHEVFNIESKDKMYKPENERIKIW</sequence>